<feature type="transmembrane region" description="Helical" evidence="1">
    <location>
        <begin position="74"/>
        <end position="95"/>
    </location>
</feature>
<keyword evidence="1" id="KW-0812">Transmembrane</keyword>
<evidence type="ECO:0000313" key="2">
    <source>
        <dbReference type="EMBL" id="MDQ0893616.1"/>
    </source>
</evidence>
<dbReference type="Proteomes" id="UP001239083">
    <property type="component" value="Unassembled WGS sequence"/>
</dbReference>
<feature type="transmembrane region" description="Helical" evidence="1">
    <location>
        <begin position="107"/>
        <end position="127"/>
    </location>
</feature>
<gene>
    <name evidence="2" type="ORF">QFZ26_001171</name>
</gene>
<sequence>MWQHFITSITAITLSDLVAIAFTLPLFSLVVASLIVAGTLLVARLRSERGRTAPHNVAAEPAVAARYLPEHRTLGVGAIAVIVVFAVENVVRGYVLNLSDIVEWWQYATPLFAAALCLTVVLGLILFRGTTPPEQPVVSAARRTWTSFGSEAGLLGAAAAFVALLVTTIAAGLASSADGRGRFIHLELRVPNEVIDPIRPWFYGWDFGVPVIVCLAALAVATWATLRSNAVRPFIRPDTVGAEQAARAEVASAVVRIATAGVLLALAGAWRFIARAGSLSQLVIVDDGRRDSYDMTWRYAEFAVAVGWLAPAVEITAFALLLLVASRPRRVRVLASSTVRTERTTHPETAR</sequence>
<dbReference type="RefSeq" id="WP_307040190.1">
    <property type="nucleotide sequence ID" value="NZ_JAUSYY010000001.1"/>
</dbReference>
<protein>
    <submittedName>
        <fullName evidence="2">Uncharacterized protein</fullName>
    </submittedName>
</protein>
<evidence type="ECO:0000313" key="3">
    <source>
        <dbReference type="Proteomes" id="UP001239083"/>
    </source>
</evidence>
<dbReference type="EMBL" id="JAUSYY010000001">
    <property type="protein sequence ID" value="MDQ0893616.1"/>
    <property type="molecule type" value="Genomic_DNA"/>
</dbReference>
<feature type="transmembrane region" description="Helical" evidence="1">
    <location>
        <begin position="20"/>
        <end position="43"/>
    </location>
</feature>
<evidence type="ECO:0000256" key="1">
    <source>
        <dbReference type="SAM" id="Phobius"/>
    </source>
</evidence>
<keyword evidence="3" id="KW-1185">Reference proteome</keyword>
<feature type="transmembrane region" description="Helical" evidence="1">
    <location>
        <begin position="302"/>
        <end position="324"/>
    </location>
</feature>
<proteinExistence type="predicted"/>
<accession>A0ABU0R698</accession>
<reference evidence="2 3" key="1">
    <citation type="submission" date="2023-07" db="EMBL/GenBank/DDBJ databases">
        <title>Comparative genomics of wheat-associated soil bacteria to identify genetic determinants of phenazine resistance.</title>
        <authorList>
            <person name="Mouncey N."/>
        </authorList>
    </citation>
    <scope>NUCLEOTIDE SEQUENCE [LARGE SCALE GENOMIC DNA]</scope>
    <source>
        <strain evidence="2 3">V3I3</strain>
    </source>
</reference>
<keyword evidence="1" id="KW-1133">Transmembrane helix</keyword>
<feature type="transmembrane region" description="Helical" evidence="1">
    <location>
        <begin position="207"/>
        <end position="226"/>
    </location>
</feature>
<keyword evidence="1" id="KW-0472">Membrane</keyword>
<feature type="transmembrane region" description="Helical" evidence="1">
    <location>
        <begin position="152"/>
        <end position="174"/>
    </location>
</feature>
<name>A0ABU0R698_9MICO</name>
<feature type="transmembrane region" description="Helical" evidence="1">
    <location>
        <begin position="253"/>
        <end position="273"/>
    </location>
</feature>
<comment type="caution">
    <text evidence="2">The sequence shown here is derived from an EMBL/GenBank/DDBJ whole genome shotgun (WGS) entry which is preliminary data.</text>
</comment>
<organism evidence="2 3">
    <name type="scientific">Agromyces ramosus</name>
    <dbReference type="NCBI Taxonomy" id="33879"/>
    <lineage>
        <taxon>Bacteria</taxon>
        <taxon>Bacillati</taxon>
        <taxon>Actinomycetota</taxon>
        <taxon>Actinomycetes</taxon>
        <taxon>Micrococcales</taxon>
        <taxon>Microbacteriaceae</taxon>
        <taxon>Agromyces</taxon>
    </lineage>
</organism>